<dbReference type="AlphaFoldDB" id="A0AAN8PF08"/>
<organism evidence="2 3">
    <name type="scientific">Patella caerulea</name>
    <name type="common">Rayed Mediterranean limpet</name>
    <dbReference type="NCBI Taxonomy" id="87958"/>
    <lineage>
        <taxon>Eukaryota</taxon>
        <taxon>Metazoa</taxon>
        <taxon>Spiralia</taxon>
        <taxon>Lophotrochozoa</taxon>
        <taxon>Mollusca</taxon>
        <taxon>Gastropoda</taxon>
        <taxon>Patellogastropoda</taxon>
        <taxon>Patelloidea</taxon>
        <taxon>Patellidae</taxon>
        <taxon>Patella</taxon>
    </lineage>
</organism>
<dbReference type="Proteomes" id="UP001347796">
    <property type="component" value="Unassembled WGS sequence"/>
</dbReference>
<sequence length="474" mass="54608">MSGADRLKTFSTWPLSRPSALSLVRCGFYYTLRNDEVQCCECKQTIKHWARKQHPYIEHYKVNKYCRFVQQFKGVVSSYSPSDNVFSYTSFYADISSRLSSFISYENHFNQSKEALSNSGFYYVGPGDAVKCFECEKIFKDWDECFVPLCEHHIRSPKCKFIRSLLSETVGGNVDDDGGDDDVDSQTPRHSEQNGELENSHKGFANGKTVTRDTPKAPTTDIFNRAVTPEYRRKSPRPPSRTPEFRRKNPPPDIPTPDSRRRSPLPQSRTPEYRRKSPLPEMTTSAVRKNSSQRESRTLERRRIGQNYETRTPETQRKYPNSETRTPESRRKSPLPMTGTPEYRRNSSRREPLTPERTRKGQYPEARTPESRRKYLISGTETVECKPKSSLPGPQTPTVQRHTPLLETRTPEHPKTSQLPETGKTEQPRQNTQLEKTKYDAPSSPMTERSNGAVFMGSEKLLLDRKVKGHFTKS</sequence>
<accession>A0AAN8PF08</accession>
<dbReference type="Pfam" id="PF00653">
    <property type="entry name" value="BIR"/>
    <property type="match status" value="2"/>
</dbReference>
<proteinExistence type="predicted"/>
<protein>
    <submittedName>
        <fullName evidence="2">Uncharacterized protein</fullName>
    </submittedName>
</protein>
<dbReference type="CDD" id="cd00022">
    <property type="entry name" value="BIR"/>
    <property type="match status" value="2"/>
</dbReference>
<name>A0AAN8PF08_PATCE</name>
<dbReference type="PANTHER" id="PTHR10044">
    <property type="entry name" value="INHIBITOR OF APOPTOSIS"/>
    <property type="match status" value="1"/>
</dbReference>
<keyword evidence="3" id="KW-1185">Reference proteome</keyword>
<dbReference type="InterPro" id="IPR050784">
    <property type="entry name" value="IAP"/>
</dbReference>
<dbReference type="GO" id="GO:0005634">
    <property type="term" value="C:nucleus"/>
    <property type="evidence" value="ECO:0007669"/>
    <property type="project" value="TreeGrafter"/>
</dbReference>
<feature type="compositionally biased region" description="Basic and acidic residues" evidence="1">
    <location>
        <begin position="292"/>
        <end position="303"/>
    </location>
</feature>
<evidence type="ECO:0000313" key="2">
    <source>
        <dbReference type="EMBL" id="KAK6174719.1"/>
    </source>
</evidence>
<dbReference type="SUPFAM" id="SSF57924">
    <property type="entry name" value="Inhibitor of apoptosis (IAP) repeat"/>
    <property type="match status" value="2"/>
</dbReference>
<dbReference type="GO" id="GO:0005737">
    <property type="term" value="C:cytoplasm"/>
    <property type="evidence" value="ECO:0007669"/>
    <property type="project" value="TreeGrafter"/>
</dbReference>
<feature type="compositionally biased region" description="Basic and acidic residues" evidence="1">
    <location>
        <begin position="187"/>
        <end position="201"/>
    </location>
</feature>
<dbReference type="EMBL" id="JAZGQO010000011">
    <property type="protein sequence ID" value="KAK6174719.1"/>
    <property type="molecule type" value="Genomic_DNA"/>
</dbReference>
<dbReference type="SMART" id="SM00238">
    <property type="entry name" value="BIR"/>
    <property type="match status" value="2"/>
</dbReference>
<evidence type="ECO:0000313" key="3">
    <source>
        <dbReference type="Proteomes" id="UP001347796"/>
    </source>
</evidence>
<feature type="compositionally biased region" description="Basic and acidic residues" evidence="1">
    <location>
        <begin position="342"/>
        <end position="359"/>
    </location>
</feature>
<reference evidence="2 3" key="1">
    <citation type="submission" date="2024-01" db="EMBL/GenBank/DDBJ databases">
        <title>The genome of the rayed Mediterranean limpet Patella caerulea (Linnaeus, 1758).</title>
        <authorList>
            <person name="Anh-Thu Weber A."/>
            <person name="Halstead-Nussloch G."/>
        </authorList>
    </citation>
    <scope>NUCLEOTIDE SEQUENCE [LARGE SCALE GENOMIC DNA]</scope>
    <source>
        <strain evidence="2">AATW-2023a</strain>
        <tissue evidence="2">Whole specimen</tissue>
    </source>
</reference>
<feature type="compositionally biased region" description="Polar residues" evidence="1">
    <location>
        <begin position="392"/>
        <end position="401"/>
    </location>
</feature>
<feature type="region of interest" description="Disordered" evidence="1">
    <location>
        <begin position="170"/>
        <end position="455"/>
    </location>
</feature>
<comment type="caution">
    <text evidence="2">The sequence shown here is derived from an EMBL/GenBank/DDBJ whole genome shotgun (WGS) entry which is preliminary data.</text>
</comment>
<gene>
    <name evidence="2" type="ORF">SNE40_017944</name>
</gene>
<dbReference type="PROSITE" id="PS50143">
    <property type="entry name" value="BIR_REPEAT_2"/>
    <property type="match status" value="2"/>
</dbReference>
<dbReference type="PROSITE" id="PS01282">
    <property type="entry name" value="BIR_REPEAT_1"/>
    <property type="match status" value="1"/>
</dbReference>
<dbReference type="InterPro" id="IPR001370">
    <property type="entry name" value="BIR_rpt"/>
</dbReference>
<dbReference type="PANTHER" id="PTHR10044:SF139">
    <property type="entry name" value="DEATH-ASSOCIATED INHIBITOR OF APOPTOSIS 2"/>
    <property type="match status" value="1"/>
</dbReference>
<evidence type="ECO:0000256" key="1">
    <source>
        <dbReference type="SAM" id="MobiDB-lite"/>
    </source>
</evidence>
<dbReference type="Gene3D" id="1.10.1170.10">
    <property type="entry name" value="Inhibitor Of Apoptosis Protein (2mihbC-IAP-1), Chain A"/>
    <property type="match status" value="2"/>
</dbReference>
<feature type="compositionally biased region" description="Acidic residues" evidence="1">
    <location>
        <begin position="174"/>
        <end position="184"/>
    </location>
</feature>